<proteinExistence type="predicted"/>
<organism evidence="2 3">
    <name type="scientific">Corchorus olitorius</name>
    <dbReference type="NCBI Taxonomy" id="93759"/>
    <lineage>
        <taxon>Eukaryota</taxon>
        <taxon>Viridiplantae</taxon>
        <taxon>Streptophyta</taxon>
        <taxon>Embryophyta</taxon>
        <taxon>Tracheophyta</taxon>
        <taxon>Spermatophyta</taxon>
        <taxon>Magnoliopsida</taxon>
        <taxon>eudicotyledons</taxon>
        <taxon>Gunneridae</taxon>
        <taxon>Pentapetalae</taxon>
        <taxon>rosids</taxon>
        <taxon>malvids</taxon>
        <taxon>Malvales</taxon>
        <taxon>Malvaceae</taxon>
        <taxon>Grewioideae</taxon>
        <taxon>Apeibeae</taxon>
        <taxon>Corchorus</taxon>
    </lineage>
</organism>
<dbReference type="EMBL" id="AWUE01009247">
    <property type="protein sequence ID" value="OMP12472.1"/>
    <property type="molecule type" value="Genomic_DNA"/>
</dbReference>
<keyword evidence="3" id="KW-1185">Reference proteome</keyword>
<feature type="region of interest" description="Disordered" evidence="1">
    <location>
        <begin position="44"/>
        <end position="67"/>
    </location>
</feature>
<sequence>MGSLSRELGKRHESGWNKGVYNLTPASLRGRDYHTRVTLNMNAPTPCLRLEKPRGINQETRSVDTPE</sequence>
<dbReference type="AlphaFoldDB" id="A0A1R3KZG4"/>
<protein>
    <submittedName>
        <fullName evidence="2">Uncharacterized protein</fullName>
    </submittedName>
</protein>
<gene>
    <name evidence="2" type="ORF">COLO4_03153</name>
</gene>
<evidence type="ECO:0000256" key="1">
    <source>
        <dbReference type="SAM" id="MobiDB-lite"/>
    </source>
</evidence>
<evidence type="ECO:0000313" key="2">
    <source>
        <dbReference type="EMBL" id="OMP12472.1"/>
    </source>
</evidence>
<name>A0A1R3KZG4_9ROSI</name>
<reference evidence="3" key="1">
    <citation type="submission" date="2013-09" db="EMBL/GenBank/DDBJ databases">
        <title>Corchorus olitorius genome sequencing.</title>
        <authorList>
            <person name="Alam M."/>
            <person name="Haque M.S."/>
            <person name="Islam M.S."/>
            <person name="Emdad E.M."/>
            <person name="Islam M.M."/>
            <person name="Ahmed B."/>
            <person name="Halim A."/>
            <person name="Hossen Q.M.M."/>
            <person name="Hossain M.Z."/>
            <person name="Ahmed R."/>
            <person name="Khan M.M."/>
            <person name="Islam R."/>
            <person name="Rashid M.M."/>
            <person name="Khan S.A."/>
            <person name="Rahman M.S."/>
            <person name="Alam M."/>
            <person name="Yahiya A.S."/>
            <person name="Khan M.S."/>
            <person name="Azam M.S."/>
            <person name="Haque T."/>
            <person name="Lashkar M.Z.H."/>
            <person name="Akhand A.I."/>
            <person name="Morshed G."/>
            <person name="Roy S."/>
            <person name="Uddin K.S."/>
            <person name="Rabeya T."/>
            <person name="Hossain A.S."/>
            <person name="Chowdhury A."/>
            <person name="Snigdha A.R."/>
            <person name="Mortoza M.S."/>
            <person name="Matin S.A."/>
            <person name="Hoque S.M.E."/>
            <person name="Islam M.K."/>
            <person name="Roy D.K."/>
            <person name="Haider R."/>
            <person name="Moosa M.M."/>
            <person name="Elias S.M."/>
            <person name="Hasan A.M."/>
            <person name="Jahan S."/>
            <person name="Shafiuddin M."/>
            <person name="Mahmood N."/>
            <person name="Shommy N.S."/>
        </authorList>
    </citation>
    <scope>NUCLEOTIDE SEQUENCE [LARGE SCALE GENOMIC DNA]</scope>
    <source>
        <strain evidence="3">cv. O-4</strain>
    </source>
</reference>
<evidence type="ECO:0000313" key="3">
    <source>
        <dbReference type="Proteomes" id="UP000187203"/>
    </source>
</evidence>
<comment type="caution">
    <text evidence="2">The sequence shown here is derived from an EMBL/GenBank/DDBJ whole genome shotgun (WGS) entry which is preliminary data.</text>
</comment>
<accession>A0A1R3KZG4</accession>
<feature type="region of interest" description="Disordered" evidence="1">
    <location>
        <begin position="1"/>
        <end position="23"/>
    </location>
</feature>
<dbReference type="Proteomes" id="UP000187203">
    <property type="component" value="Unassembled WGS sequence"/>
</dbReference>